<dbReference type="PANTHER" id="PTHR10241">
    <property type="entry name" value="LETHAL 2 GIANT LARVAE PROTEIN"/>
    <property type="match status" value="1"/>
</dbReference>
<dbReference type="GO" id="GO:0045159">
    <property type="term" value="F:myosin II binding"/>
    <property type="evidence" value="ECO:0007669"/>
    <property type="project" value="TreeGrafter"/>
</dbReference>
<keyword evidence="5" id="KW-1003">Cell membrane</keyword>
<feature type="region of interest" description="Disordered" evidence="15">
    <location>
        <begin position="481"/>
        <end position="519"/>
    </location>
</feature>
<keyword evidence="12" id="KW-0472">Membrane</keyword>
<dbReference type="PROSITE" id="PS50892">
    <property type="entry name" value="V_SNARE"/>
    <property type="match status" value="1"/>
</dbReference>
<dbReference type="Proteomes" id="UP000076858">
    <property type="component" value="Unassembled WGS sequence"/>
</dbReference>
<feature type="compositionally biased region" description="Low complexity" evidence="15">
    <location>
        <begin position="605"/>
        <end position="623"/>
    </location>
</feature>
<comment type="caution">
    <text evidence="17">The sequence shown here is derived from an EMBL/GenBank/DDBJ whole genome shotgun (WGS) entry which is preliminary data.</text>
</comment>
<dbReference type="InterPro" id="IPR001680">
    <property type="entry name" value="WD40_rpt"/>
</dbReference>
<evidence type="ECO:0000256" key="9">
    <source>
        <dbReference type="ARBA" id="ARBA00022737"/>
    </source>
</evidence>
<accession>A0A164NK76</accession>
<proteinExistence type="inferred from homology"/>
<evidence type="ECO:0000256" key="12">
    <source>
        <dbReference type="ARBA" id="ARBA00023136"/>
    </source>
</evidence>
<keyword evidence="11 14" id="KW-0175">Coiled coil</keyword>
<evidence type="ECO:0000256" key="14">
    <source>
        <dbReference type="PROSITE-ProRule" id="PRU00290"/>
    </source>
</evidence>
<evidence type="ECO:0000256" key="5">
    <source>
        <dbReference type="ARBA" id="ARBA00022475"/>
    </source>
</evidence>
<feature type="repeat" description="WD" evidence="13">
    <location>
        <begin position="58"/>
        <end position="92"/>
    </location>
</feature>
<protein>
    <submittedName>
        <fullName evidence="17">Syntaxin-binding 5-like protein</fullName>
    </submittedName>
</protein>
<reference evidence="17 18" key="1">
    <citation type="submission" date="2016-03" db="EMBL/GenBank/DDBJ databases">
        <title>EvidentialGene: Evidence-directed Construction of Genes on Genomes.</title>
        <authorList>
            <person name="Gilbert D.G."/>
            <person name="Choi J.-H."/>
            <person name="Mockaitis K."/>
            <person name="Colbourne J."/>
            <person name="Pfrender M."/>
        </authorList>
    </citation>
    <scope>NUCLEOTIDE SEQUENCE [LARGE SCALE GENOMIC DNA]</scope>
    <source>
        <strain evidence="17 18">Xinb3</strain>
        <tissue evidence="17">Complete organism</tissue>
    </source>
</reference>
<keyword evidence="8 13" id="KW-0853">WD repeat</keyword>
<dbReference type="GO" id="GO:0019905">
    <property type="term" value="F:syntaxin binding"/>
    <property type="evidence" value="ECO:0007669"/>
    <property type="project" value="TreeGrafter"/>
</dbReference>
<keyword evidence="6" id="KW-0268">Exocytosis</keyword>
<feature type="region of interest" description="Disordered" evidence="15">
    <location>
        <begin position="604"/>
        <end position="643"/>
    </location>
</feature>
<dbReference type="InterPro" id="IPR042855">
    <property type="entry name" value="V_SNARE_CC"/>
</dbReference>
<keyword evidence="7" id="KW-0963">Cytoplasm</keyword>
<evidence type="ECO:0000256" key="4">
    <source>
        <dbReference type="ARBA" id="ARBA00022448"/>
    </source>
</evidence>
<dbReference type="Gene3D" id="1.20.5.110">
    <property type="match status" value="1"/>
</dbReference>
<feature type="compositionally biased region" description="Gly residues" evidence="15">
    <location>
        <begin position="770"/>
        <end position="798"/>
    </location>
</feature>
<dbReference type="SUPFAM" id="SSF58038">
    <property type="entry name" value="SNARE fusion complex"/>
    <property type="match status" value="1"/>
</dbReference>
<sequence>MKQDIYATSVHFVDHFCFVTFLITRKRQLLMGFESGLVVLWDLRTKVADARFLANEPLRSVSWLSDGKQLISAHTDGSLHTWNVRAGPRPAPVSVTYPHAKGGREGKPECKAIQKVEWKSSSSGDPFVIFSGGLPIDRPGRSSSITVIHGRNTTVLEMEHNVVDFVALCDTPWTSAEEQDPHAIIVLLQNDLVIIDLLSPGFPCFENPYPMDIHESAVTCCLYIADCPGDLIPALYSVGAQGHSGFSKREWPINGGQWGSLAPSYAEMIVTGHVDGTVKFWDTSSLSLQVLYRLKTSKVFEKSRTKTLRPDGELATAVLVGSQPGKQHLAIKQLAMCPENRLLAIAGASGHVILFKFRRQEVSQETIVLGVPLFFENAEEPQGSPSFGPGAANLEFCLRKEQPNPLSVRGGVYRRPPGFQVDLVCLSSWMDGEAPGSITALSVNSAYGLMAYGNDGGLVLVDIIQKSVLLSMASVDLYSSADPYTRLPRSPKRPTDGVSSRAGELDDNSIRSPSCDQNQVVEHSVDEVDAVKSVECLETEVDRAVEASADDEHNQPEAALTTEEEGKTENGGGAGGRVRKKKNFNLKKQLSKADTKLRDLFAPVSRRGSGASTGAGTASAAGGLTSPHLADSKPVSPQEEQQAAFHFPEPADGNAAVPAEPLDSTAAAKASQDIALFDPDGIPIRPPRRLKKSLSAAATHQKTGGHRDCGWKRTWYSSDSDSTALAPPAQIHVLDLRFDAADDSCHAGFLDNLVRKFTGNYRGSRAGLEGSSGLGHRSGGGGGGDATSSGGNPGGGGASSSSSSCGAGGGSGGTGRSARPECVRRSKSQGTGSHQSYRDRLVRKMAFNSSCPANAKEEEATSVTSLICGAPPPLAPPPPHFQCGFESVDHYYGHNNGKLLDHGGRDEPTQQQPATRRSLLLLHHRHQSASYTSFDKSDMAFTRSRSSSTSSLENQTNEAVTTLTFADTLARKLDTAVSASLWVGTSQGSVLVIVINLAAPGEPRLTQPVMISPSAFQLKTGSIFRIKGSMLCVAFIEPSGSLISNPSEPWRDETKEARDQPSRTGAAGGVANDALSSDDQYTVMVSEKQARVVSLPSQTCLYRVNLAPAEGAFAVTANVVNLKDGPCLATFLSNGHIQVFSLPSLRPLMDVEFTPLVELSFQTSRQNLVDPMLSIWAHQQLSVNEDSDKIARNFRFSSHGHGMYLCSPSEIEKFTISSAFASTLGDLMGELFMPCEMPEPPKEGFFKGLFGGGVRPLDREELFGESTGKAGRGVARHIPGPAANLENLTYKAGSVAAEVQKTRQALNERGDKLGMLEDRTQRMANEAENFSNAAHQLMVRCRERKWYQL</sequence>
<dbReference type="PANTHER" id="PTHR10241:SF25">
    <property type="entry name" value="TOMOSYN, ISOFORM C"/>
    <property type="match status" value="1"/>
</dbReference>
<dbReference type="Gene3D" id="2.130.10.10">
    <property type="entry name" value="YVTN repeat-like/Quinoprotein amine dehydrogenase"/>
    <property type="match status" value="2"/>
</dbReference>
<dbReference type="GO" id="GO:0006887">
    <property type="term" value="P:exocytosis"/>
    <property type="evidence" value="ECO:0007669"/>
    <property type="project" value="UniProtKB-KW"/>
</dbReference>
<evidence type="ECO:0000256" key="11">
    <source>
        <dbReference type="ARBA" id="ARBA00023054"/>
    </source>
</evidence>
<evidence type="ECO:0000256" key="13">
    <source>
        <dbReference type="PROSITE-ProRule" id="PRU00221"/>
    </source>
</evidence>
<evidence type="ECO:0000256" key="6">
    <source>
        <dbReference type="ARBA" id="ARBA00022483"/>
    </source>
</evidence>
<dbReference type="CDD" id="cd15873">
    <property type="entry name" value="R-SNARE_STXBP5_6"/>
    <property type="match status" value="1"/>
</dbReference>
<dbReference type="PRINTS" id="PR00962">
    <property type="entry name" value="LETHAL2GIANT"/>
</dbReference>
<feature type="domain" description="V-SNARE coiled-coil homology" evidence="16">
    <location>
        <begin position="1284"/>
        <end position="1344"/>
    </location>
</feature>
<dbReference type="PROSITE" id="PS00678">
    <property type="entry name" value="WD_REPEATS_1"/>
    <property type="match status" value="1"/>
</dbReference>
<evidence type="ECO:0000256" key="8">
    <source>
        <dbReference type="ARBA" id="ARBA00022574"/>
    </source>
</evidence>
<comment type="subcellular location">
    <subcellularLocation>
        <location evidence="1">Cell membrane</location>
        <topology evidence="1">Peripheral membrane protein</topology>
    </subcellularLocation>
    <subcellularLocation>
        <location evidence="2">Cytoplasm</location>
    </subcellularLocation>
</comment>
<dbReference type="GO" id="GO:0031201">
    <property type="term" value="C:SNARE complex"/>
    <property type="evidence" value="ECO:0007669"/>
    <property type="project" value="TreeGrafter"/>
</dbReference>
<dbReference type="InterPro" id="IPR015943">
    <property type="entry name" value="WD40/YVTN_repeat-like_dom_sf"/>
</dbReference>
<evidence type="ECO:0000313" key="18">
    <source>
        <dbReference type="Proteomes" id="UP000076858"/>
    </source>
</evidence>
<dbReference type="GO" id="GO:0006893">
    <property type="term" value="P:Golgi to plasma membrane transport"/>
    <property type="evidence" value="ECO:0007669"/>
    <property type="project" value="TreeGrafter"/>
</dbReference>
<keyword evidence="4" id="KW-0813">Transport</keyword>
<dbReference type="InterPro" id="IPR013577">
    <property type="entry name" value="LLGL2"/>
</dbReference>
<dbReference type="InterPro" id="IPR000664">
    <property type="entry name" value="Lethal2_giant"/>
</dbReference>
<dbReference type="OrthoDB" id="19944at2759"/>
<feature type="region of interest" description="Disordered" evidence="15">
    <location>
        <begin position="1044"/>
        <end position="1073"/>
    </location>
</feature>
<dbReference type="SUPFAM" id="SSF50978">
    <property type="entry name" value="WD40 repeat-like"/>
    <property type="match status" value="1"/>
</dbReference>
<feature type="region of interest" description="Disordered" evidence="15">
    <location>
        <begin position="544"/>
        <end position="590"/>
    </location>
</feature>
<evidence type="ECO:0000256" key="7">
    <source>
        <dbReference type="ARBA" id="ARBA00022490"/>
    </source>
</evidence>
<feature type="region of interest" description="Disordered" evidence="15">
    <location>
        <begin position="765"/>
        <end position="839"/>
    </location>
</feature>
<feature type="compositionally biased region" description="Basic and acidic residues" evidence="15">
    <location>
        <begin position="1049"/>
        <end position="1061"/>
    </location>
</feature>
<dbReference type="GO" id="GO:0015031">
    <property type="term" value="P:protein transport"/>
    <property type="evidence" value="ECO:0007669"/>
    <property type="project" value="UniProtKB-KW"/>
</dbReference>
<dbReference type="FunFam" id="1.20.5.110:FF:000001">
    <property type="entry name" value="syntaxin-binding protein 5 isoform X1"/>
    <property type="match status" value="1"/>
</dbReference>
<dbReference type="GO" id="GO:0005886">
    <property type="term" value="C:plasma membrane"/>
    <property type="evidence" value="ECO:0007669"/>
    <property type="project" value="UniProtKB-SubCell"/>
</dbReference>
<dbReference type="PROSITE" id="PS50082">
    <property type="entry name" value="WD_REPEATS_2"/>
    <property type="match status" value="1"/>
</dbReference>
<evidence type="ECO:0000256" key="1">
    <source>
        <dbReference type="ARBA" id="ARBA00004202"/>
    </source>
</evidence>
<evidence type="ECO:0000259" key="16">
    <source>
        <dbReference type="PROSITE" id="PS50892"/>
    </source>
</evidence>
<dbReference type="STRING" id="35525.A0A164NK76"/>
<keyword evidence="10" id="KW-0653">Protein transport</keyword>
<feature type="compositionally biased region" description="Gly residues" evidence="15">
    <location>
        <begin position="806"/>
        <end position="815"/>
    </location>
</feature>
<comment type="similarity">
    <text evidence="3">Belongs to the WD repeat L(2)GL family.</text>
</comment>
<gene>
    <name evidence="17" type="ORF">APZ42_030520</name>
</gene>
<organism evidence="17 18">
    <name type="scientific">Daphnia magna</name>
    <dbReference type="NCBI Taxonomy" id="35525"/>
    <lineage>
        <taxon>Eukaryota</taxon>
        <taxon>Metazoa</taxon>
        <taxon>Ecdysozoa</taxon>
        <taxon>Arthropoda</taxon>
        <taxon>Crustacea</taxon>
        <taxon>Branchiopoda</taxon>
        <taxon>Diplostraca</taxon>
        <taxon>Cladocera</taxon>
        <taxon>Anomopoda</taxon>
        <taxon>Daphniidae</taxon>
        <taxon>Daphnia</taxon>
    </lineage>
</organism>
<feature type="compositionally biased region" description="Polar residues" evidence="15">
    <location>
        <begin position="510"/>
        <end position="519"/>
    </location>
</feature>
<feature type="region of interest" description="Disordered" evidence="15">
    <location>
        <begin position="678"/>
        <end position="710"/>
    </location>
</feature>
<dbReference type="InterPro" id="IPR036322">
    <property type="entry name" value="WD40_repeat_dom_sf"/>
</dbReference>
<evidence type="ECO:0000256" key="10">
    <source>
        <dbReference type="ARBA" id="ARBA00022927"/>
    </source>
</evidence>
<dbReference type="EMBL" id="LRGB01002849">
    <property type="protein sequence ID" value="KZS06027.1"/>
    <property type="molecule type" value="Genomic_DNA"/>
</dbReference>
<dbReference type="Pfam" id="PF00400">
    <property type="entry name" value="WD40"/>
    <property type="match status" value="1"/>
</dbReference>
<dbReference type="SMART" id="SM00320">
    <property type="entry name" value="WD40"/>
    <property type="match status" value="3"/>
</dbReference>
<dbReference type="InterPro" id="IPR019775">
    <property type="entry name" value="WD40_repeat_CS"/>
</dbReference>
<evidence type="ECO:0000256" key="15">
    <source>
        <dbReference type="SAM" id="MobiDB-lite"/>
    </source>
</evidence>
<name>A0A164NK76_9CRUS</name>
<dbReference type="GO" id="GO:0005096">
    <property type="term" value="F:GTPase activator activity"/>
    <property type="evidence" value="ECO:0007669"/>
    <property type="project" value="TreeGrafter"/>
</dbReference>
<feature type="compositionally biased region" description="Basic and acidic residues" evidence="15">
    <location>
        <begin position="544"/>
        <end position="555"/>
    </location>
</feature>
<keyword evidence="18" id="KW-1185">Reference proteome</keyword>
<keyword evidence="9" id="KW-0677">Repeat</keyword>
<dbReference type="Pfam" id="PF08366">
    <property type="entry name" value="LLGL"/>
    <property type="match status" value="1"/>
</dbReference>
<evidence type="ECO:0000256" key="3">
    <source>
        <dbReference type="ARBA" id="ARBA00008070"/>
    </source>
</evidence>
<evidence type="ECO:0000256" key="2">
    <source>
        <dbReference type="ARBA" id="ARBA00004496"/>
    </source>
</evidence>
<evidence type="ECO:0000313" key="17">
    <source>
        <dbReference type="EMBL" id="KZS06027.1"/>
    </source>
</evidence>